<feature type="binding site" evidence="6">
    <location>
        <position position="223"/>
    </location>
    <ligand>
        <name>Zn(2+)</name>
        <dbReference type="ChEBI" id="CHEBI:29105"/>
        <label>2</label>
    </ligand>
</feature>
<keyword evidence="6" id="KW-0862">Zinc</keyword>
<comment type="cofactor">
    <cofactor evidence="6">
        <name>Zn(2+)</name>
        <dbReference type="ChEBI" id="CHEBI:29105"/>
    </cofactor>
    <text evidence="6">Binds 2 Zn(2+) ions per subunit.</text>
</comment>
<comment type="similarity">
    <text evidence="2 6">Belongs to the metallo-dependent hydrolases superfamily. DHOase family. Class I DHOase subfamily.</text>
</comment>
<dbReference type="SUPFAM" id="SSF51338">
    <property type="entry name" value="Composite domain of metallo-dependent hydrolases"/>
    <property type="match status" value="1"/>
</dbReference>
<dbReference type="GO" id="GO:0003723">
    <property type="term" value="F:RNA binding"/>
    <property type="evidence" value="ECO:0007669"/>
    <property type="project" value="UniProtKB-KW"/>
</dbReference>
<sequence length="418" mass="45646">MILKNGQVFINGKLIKEDILVKENKIVKVSKQIEGELPIVDITGKIVLPGFIDIHTHLRTPGQEYKENIESGTKAAVAGGFTAVCAMPNTNPVLDNKKEIARFLERGKKEGVCKVFAFSSKTFQQQGRELVDFEAVSDMVIGFSDDGQPVVEKDMMEKALLKGSSLNKTIVSHCEVKEDGHINKGEVSEKLGIKGISNKSEWQMVKREIGLAKRHNTPVHIAHVSTKESVNLIAEAKRNGAPVTAEACPHHFLLTDKAVEEMGAIAKVNPPLRSEADRLAVLDAIKTGVIDAVATDHAPHSPEEKMEVEKSPFGIVGLETTAKLMLDLVNKGELTLAKVVELLSEKPHKILGLTGGEIKQGVPADLTIVDMDKEYIIEEKPRFSKGQKTPFAFKAGKGDVHMTIVDGNIAYKNNEKEG</sequence>
<feature type="binding site" evidence="6">
    <location>
        <position position="146"/>
    </location>
    <ligand>
        <name>Zn(2+)</name>
        <dbReference type="ChEBI" id="CHEBI:29105"/>
        <label>2</label>
    </ligand>
</feature>
<feature type="binding site" evidence="6">
    <location>
        <position position="89"/>
    </location>
    <ligand>
        <name>substrate</name>
    </ligand>
</feature>
<keyword evidence="3 6" id="KW-0479">Metal-binding</keyword>
<reference evidence="9" key="1">
    <citation type="journal article" date="2013" name="Extremophiles">
        <title>Proteinivorax tanatarense gen. nov., sp. nov., an anaerobic, haloalkaliphilic, proteolytic bacterium isolated from a decaying algal bloom, and proposal of Proteinivoraceae fam. nov.</title>
        <authorList>
            <person name="Kevbrin V."/>
            <person name="Boltyanskaya Y."/>
            <person name="Zhilina T."/>
            <person name="Kolganova T."/>
            <person name="Lavrentjeva E."/>
            <person name="Kuznetsov B."/>
        </authorList>
    </citation>
    <scope>NUCLEOTIDE SEQUENCE</scope>
    <source>
        <strain evidence="9">Z-910T</strain>
    </source>
</reference>
<evidence type="ECO:0000256" key="1">
    <source>
        <dbReference type="ARBA" id="ARBA00002368"/>
    </source>
</evidence>
<evidence type="ECO:0000256" key="7">
    <source>
        <dbReference type="PROSITE-ProRule" id="PRU00182"/>
    </source>
</evidence>
<dbReference type="NCBIfam" id="TIGR00857">
    <property type="entry name" value="pyrC_multi"/>
    <property type="match status" value="1"/>
</dbReference>
<evidence type="ECO:0000256" key="2">
    <source>
        <dbReference type="ARBA" id="ARBA00010286"/>
    </source>
</evidence>
<dbReference type="InterPro" id="IPR002195">
    <property type="entry name" value="Dihydroorotase_CS"/>
</dbReference>
<feature type="binding site" evidence="6">
    <location>
        <begin position="57"/>
        <end position="59"/>
    </location>
    <ligand>
        <name>substrate</name>
    </ligand>
</feature>
<dbReference type="AlphaFoldDB" id="A0AAU7VQ63"/>
<feature type="domain" description="Amidohydrolase-related" evidence="8">
    <location>
        <begin position="46"/>
        <end position="409"/>
    </location>
</feature>
<dbReference type="PROSITE" id="PS00483">
    <property type="entry name" value="DIHYDROOROTASE_2"/>
    <property type="match status" value="1"/>
</dbReference>
<feature type="active site" evidence="6">
    <location>
        <position position="296"/>
    </location>
</feature>
<evidence type="ECO:0000256" key="4">
    <source>
        <dbReference type="ARBA" id="ARBA00022801"/>
    </source>
</evidence>
<comment type="function">
    <text evidence="1 6">Catalyzes the reversible cyclization of carbamoyl aspartate to dihydroorotate.</text>
</comment>
<keyword evidence="5 6" id="KW-0665">Pyrimidine biosynthesis</keyword>
<dbReference type="InterPro" id="IPR011059">
    <property type="entry name" value="Metal-dep_hydrolase_composite"/>
</dbReference>
<dbReference type="InterPro" id="IPR032466">
    <property type="entry name" value="Metal_Hydrolase"/>
</dbReference>
<gene>
    <name evidence="6" type="primary">pyrC</name>
    <name evidence="9" type="ORF">PRVXT_001249</name>
</gene>
<feature type="binding site" evidence="6">
    <location>
        <position position="296"/>
    </location>
    <ligand>
        <name>Zn(2+)</name>
        <dbReference type="ChEBI" id="CHEBI:29105"/>
        <label>1</label>
    </ligand>
</feature>
<dbReference type="SUPFAM" id="SSF51556">
    <property type="entry name" value="Metallo-dependent hydrolases"/>
    <property type="match status" value="1"/>
</dbReference>
<dbReference type="RefSeq" id="WP_350344807.1">
    <property type="nucleotide sequence ID" value="NZ_CP158367.1"/>
</dbReference>
<feature type="binding site" evidence="6">
    <location>
        <position position="146"/>
    </location>
    <ligand>
        <name>Zn(2+)</name>
        <dbReference type="ChEBI" id="CHEBI:29105"/>
        <label>1</label>
    </ligand>
</feature>
<comment type="catalytic activity">
    <reaction evidence="6">
        <text>(S)-dihydroorotate + H2O = N-carbamoyl-L-aspartate + H(+)</text>
        <dbReference type="Rhea" id="RHEA:24296"/>
        <dbReference type="ChEBI" id="CHEBI:15377"/>
        <dbReference type="ChEBI" id="CHEBI:15378"/>
        <dbReference type="ChEBI" id="CHEBI:30864"/>
        <dbReference type="ChEBI" id="CHEBI:32814"/>
        <dbReference type="EC" id="3.5.2.3"/>
    </reaction>
</comment>
<dbReference type="InterPro" id="IPR050138">
    <property type="entry name" value="DHOase/Allantoinase_Hydrolase"/>
</dbReference>
<dbReference type="GO" id="GO:0004038">
    <property type="term" value="F:allantoinase activity"/>
    <property type="evidence" value="ECO:0007669"/>
    <property type="project" value="TreeGrafter"/>
</dbReference>
<evidence type="ECO:0000256" key="3">
    <source>
        <dbReference type="ARBA" id="ARBA00022723"/>
    </source>
</evidence>
<organism evidence="9">
    <name type="scientific">Proteinivorax tanatarense</name>
    <dbReference type="NCBI Taxonomy" id="1260629"/>
    <lineage>
        <taxon>Bacteria</taxon>
        <taxon>Bacillati</taxon>
        <taxon>Bacillota</taxon>
        <taxon>Clostridia</taxon>
        <taxon>Eubacteriales</taxon>
        <taxon>Proteinivoracaceae</taxon>
        <taxon>Proteinivorax</taxon>
    </lineage>
</organism>
<dbReference type="CDD" id="cd01317">
    <property type="entry name" value="DHOase_IIa"/>
    <property type="match status" value="1"/>
</dbReference>
<feature type="binding site" evidence="6">
    <location>
        <position position="55"/>
    </location>
    <ligand>
        <name>Zn(2+)</name>
        <dbReference type="ChEBI" id="CHEBI:29105"/>
        <label>1</label>
    </ligand>
</feature>
<comment type="pathway">
    <text evidence="6">Pyrimidine metabolism; UMP biosynthesis via de novo pathway; (S)-dihydroorotate from bicarbonate: step 3/3.</text>
</comment>
<dbReference type="PANTHER" id="PTHR43668">
    <property type="entry name" value="ALLANTOINASE"/>
    <property type="match status" value="1"/>
</dbReference>
<dbReference type="GO" id="GO:0005737">
    <property type="term" value="C:cytoplasm"/>
    <property type="evidence" value="ECO:0007669"/>
    <property type="project" value="TreeGrafter"/>
</dbReference>
<dbReference type="PROSITE" id="PS50889">
    <property type="entry name" value="S4"/>
    <property type="match status" value="1"/>
</dbReference>
<dbReference type="EMBL" id="CP158367">
    <property type="protein sequence ID" value="XBX76074.1"/>
    <property type="molecule type" value="Genomic_DNA"/>
</dbReference>
<evidence type="ECO:0000256" key="5">
    <source>
        <dbReference type="ARBA" id="ARBA00022975"/>
    </source>
</evidence>
<dbReference type="Gene3D" id="2.30.40.10">
    <property type="entry name" value="Urease, subunit C, domain 1"/>
    <property type="match status" value="1"/>
</dbReference>
<keyword evidence="7" id="KW-0694">RNA-binding</keyword>
<dbReference type="GO" id="GO:0006145">
    <property type="term" value="P:purine nucleobase catabolic process"/>
    <property type="evidence" value="ECO:0007669"/>
    <property type="project" value="TreeGrafter"/>
</dbReference>
<evidence type="ECO:0000313" key="9">
    <source>
        <dbReference type="EMBL" id="XBX76074.1"/>
    </source>
</evidence>
<dbReference type="PANTHER" id="PTHR43668:SF2">
    <property type="entry name" value="ALLANTOINASE"/>
    <property type="match status" value="1"/>
</dbReference>
<reference evidence="9" key="2">
    <citation type="submission" date="2024-06" db="EMBL/GenBank/DDBJ databases">
        <authorList>
            <person name="Petrova K.O."/>
            <person name="Toshchakov S.V."/>
            <person name="Boltjanskaja Y.V."/>
            <person name="Kevbrin V."/>
        </authorList>
    </citation>
    <scope>NUCLEOTIDE SEQUENCE</scope>
    <source>
        <strain evidence="9">Z-910T</strain>
    </source>
</reference>
<accession>A0AAU7VQ63</accession>
<feature type="binding site" evidence="6">
    <location>
        <position position="173"/>
    </location>
    <ligand>
        <name>Zn(2+)</name>
        <dbReference type="ChEBI" id="CHEBI:29105"/>
        <label>2</label>
    </ligand>
</feature>
<dbReference type="GO" id="GO:0008270">
    <property type="term" value="F:zinc ion binding"/>
    <property type="evidence" value="ECO:0007669"/>
    <property type="project" value="UniProtKB-UniRule"/>
</dbReference>
<name>A0AAU7VQ63_9FIRM</name>
<dbReference type="GO" id="GO:0004151">
    <property type="term" value="F:dihydroorotase activity"/>
    <property type="evidence" value="ECO:0007669"/>
    <property type="project" value="UniProtKB-UniRule"/>
</dbReference>
<dbReference type="Gene3D" id="3.20.20.140">
    <property type="entry name" value="Metal-dependent hydrolases"/>
    <property type="match status" value="1"/>
</dbReference>
<dbReference type="Pfam" id="PF01979">
    <property type="entry name" value="Amidohydro_1"/>
    <property type="match status" value="1"/>
</dbReference>
<evidence type="ECO:0000259" key="8">
    <source>
        <dbReference type="Pfam" id="PF01979"/>
    </source>
</evidence>
<dbReference type="EC" id="3.5.2.3" evidence="6"/>
<feature type="binding site" evidence="6">
    <location>
        <begin position="313"/>
        <end position="314"/>
    </location>
    <ligand>
        <name>substrate</name>
    </ligand>
</feature>
<protein>
    <recommendedName>
        <fullName evidence="6">Dihydroorotase</fullName>
        <shortName evidence="6">DHOase</shortName>
        <ecNumber evidence="6">3.5.2.3</ecNumber>
    </recommendedName>
</protein>
<feature type="binding site" evidence="6">
    <location>
        <position position="57"/>
    </location>
    <ligand>
        <name>Zn(2+)</name>
        <dbReference type="ChEBI" id="CHEBI:29105"/>
        <label>1</label>
    </ligand>
</feature>
<feature type="binding site" evidence="6">
    <location>
        <position position="269"/>
    </location>
    <ligand>
        <name>substrate</name>
    </ligand>
</feature>
<keyword evidence="4 6" id="KW-0378">Hydrolase</keyword>
<evidence type="ECO:0000256" key="6">
    <source>
        <dbReference type="HAMAP-Rule" id="MF_00220"/>
    </source>
</evidence>
<dbReference type="GO" id="GO:0044205">
    <property type="term" value="P:'de novo' UMP biosynthetic process"/>
    <property type="evidence" value="ECO:0007669"/>
    <property type="project" value="UniProtKB-UniRule"/>
</dbReference>
<feature type="binding site" evidence="6">
    <location>
        <position position="300"/>
    </location>
    <ligand>
        <name>substrate</name>
    </ligand>
</feature>
<proteinExistence type="inferred from homology"/>
<dbReference type="InterPro" id="IPR006680">
    <property type="entry name" value="Amidohydro-rel"/>
</dbReference>
<dbReference type="InterPro" id="IPR004722">
    <property type="entry name" value="DHOase"/>
</dbReference>
<dbReference type="HAMAP" id="MF_00220_B">
    <property type="entry name" value="PyrC_classI_B"/>
    <property type="match status" value="1"/>
</dbReference>